<dbReference type="Proteomes" id="UP000001683">
    <property type="component" value="Chromosome"/>
</dbReference>
<dbReference type="STRING" id="457570.Nther_2129"/>
<evidence type="ECO:0000313" key="1">
    <source>
        <dbReference type="EMBL" id="ACB85696.1"/>
    </source>
</evidence>
<gene>
    <name evidence="1" type="ordered locus">Nther_2129</name>
</gene>
<organism evidence="1 2">
    <name type="scientific">Natranaerobius thermophilus (strain ATCC BAA-1301 / DSM 18059 / JW/NM-WN-LF)</name>
    <dbReference type="NCBI Taxonomy" id="457570"/>
    <lineage>
        <taxon>Bacteria</taxon>
        <taxon>Bacillati</taxon>
        <taxon>Bacillota</taxon>
        <taxon>Clostridia</taxon>
        <taxon>Natranaerobiales</taxon>
        <taxon>Natranaerobiaceae</taxon>
        <taxon>Natranaerobius</taxon>
    </lineage>
</organism>
<dbReference type="Pfam" id="PF14070">
    <property type="entry name" value="YjfB_motility"/>
    <property type="match status" value="1"/>
</dbReference>
<keyword evidence="2" id="KW-1185">Reference proteome</keyword>
<dbReference type="AlphaFoldDB" id="B2A7I7"/>
<proteinExistence type="predicted"/>
<protein>
    <submittedName>
        <fullName evidence="1">Uncharacterized protein</fullName>
    </submittedName>
</protein>
<dbReference type="RefSeq" id="WP_012448552.1">
    <property type="nucleotide sequence ID" value="NC_010718.1"/>
</dbReference>
<dbReference type="KEGG" id="nth:Nther_2129"/>
<reference evidence="1 2" key="1">
    <citation type="submission" date="2008-04" db="EMBL/GenBank/DDBJ databases">
        <title>Complete sequence of chromosome of Natranaerobius thermophilus JW/NM-WN-LF.</title>
        <authorList>
            <consortium name="US DOE Joint Genome Institute"/>
            <person name="Copeland A."/>
            <person name="Lucas S."/>
            <person name="Lapidus A."/>
            <person name="Glavina del Rio T."/>
            <person name="Dalin E."/>
            <person name="Tice H."/>
            <person name="Bruce D."/>
            <person name="Goodwin L."/>
            <person name="Pitluck S."/>
            <person name="Chertkov O."/>
            <person name="Brettin T."/>
            <person name="Detter J.C."/>
            <person name="Han C."/>
            <person name="Kuske C.R."/>
            <person name="Schmutz J."/>
            <person name="Larimer F."/>
            <person name="Land M."/>
            <person name="Hauser L."/>
            <person name="Kyrpides N."/>
            <person name="Lykidis A."/>
            <person name="Mesbah N.M."/>
            <person name="Wiegel J."/>
        </authorList>
    </citation>
    <scope>NUCLEOTIDE SEQUENCE [LARGE SCALE GENOMIC DNA]</scope>
    <source>
        <strain evidence="2">ATCC BAA-1301 / DSM 18059 / JW/NM-WN-LF</strain>
    </source>
</reference>
<name>B2A7I7_NATTJ</name>
<sequence length="68" mass="7573">MDIAALSSSLSQAKLHSQVSTSVQKLSMDIMENSKDQFMDLLESSTVERTELERSVLSHLGHNFDTFA</sequence>
<dbReference type="InParanoid" id="B2A7I7"/>
<dbReference type="HOGENOM" id="CLU_189781_3_0_9"/>
<reference evidence="1 2" key="2">
    <citation type="journal article" date="2011" name="J. Bacteriol.">
        <title>Complete genome sequence of the anaerobic, halophilic alkalithermophile Natranaerobius thermophilus JW/NM-WN-LF.</title>
        <authorList>
            <person name="Zhao B."/>
            <person name="Mesbah N.M."/>
            <person name="Dalin E."/>
            <person name="Goodwin L."/>
            <person name="Nolan M."/>
            <person name="Pitluck S."/>
            <person name="Chertkov O."/>
            <person name="Brettin T.S."/>
            <person name="Han J."/>
            <person name="Larimer F.W."/>
            <person name="Land M.L."/>
            <person name="Hauser L."/>
            <person name="Kyrpides N."/>
            <person name="Wiegel J."/>
        </authorList>
    </citation>
    <scope>NUCLEOTIDE SEQUENCE [LARGE SCALE GENOMIC DNA]</scope>
    <source>
        <strain evidence="2">ATCC BAA-1301 / DSM 18059 / JW/NM-WN-LF</strain>
    </source>
</reference>
<evidence type="ECO:0000313" key="2">
    <source>
        <dbReference type="Proteomes" id="UP000001683"/>
    </source>
</evidence>
<dbReference type="InterPro" id="IPR025906">
    <property type="entry name" value="YjfB_motility"/>
</dbReference>
<accession>B2A7I7</accession>
<dbReference type="EMBL" id="CP001034">
    <property type="protein sequence ID" value="ACB85696.1"/>
    <property type="molecule type" value="Genomic_DNA"/>
</dbReference>